<dbReference type="WBParaSite" id="RSKR_0001142900.1">
    <property type="protein sequence ID" value="RSKR_0001142900.1"/>
    <property type="gene ID" value="RSKR_0001142900"/>
</dbReference>
<dbReference type="Proteomes" id="UP000095286">
    <property type="component" value="Unplaced"/>
</dbReference>
<evidence type="ECO:0000313" key="1">
    <source>
        <dbReference type="Proteomes" id="UP000095286"/>
    </source>
</evidence>
<sequence>MTVISIDELKTDYNNPIEQCRSLNSLKWILVLAKAPKLDVAHNPSTKPKSSPKLPDGVNGEGRCRFQRFFTSRHIDNFKTNGAASSYYVFNEREESIDLVDNVAILPSVGDNKTALSDLGNNRAGKGRVLDQLVVGLKPGGNMSKASSWREVPSFINQYSNGTSKMGTTSYFDRFTLSICCLG</sequence>
<accession>A0AC35UH14</accession>
<name>A0AC35UH14_9BILA</name>
<organism evidence="1 2">
    <name type="scientific">Rhabditophanes sp. KR3021</name>
    <dbReference type="NCBI Taxonomy" id="114890"/>
    <lineage>
        <taxon>Eukaryota</taxon>
        <taxon>Metazoa</taxon>
        <taxon>Ecdysozoa</taxon>
        <taxon>Nematoda</taxon>
        <taxon>Chromadorea</taxon>
        <taxon>Rhabditida</taxon>
        <taxon>Tylenchina</taxon>
        <taxon>Panagrolaimomorpha</taxon>
        <taxon>Strongyloidoidea</taxon>
        <taxon>Alloionematidae</taxon>
        <taxon>Rhabditophanes</taxon>
    </lineage>
</organism>
<proteinExistence type="predicted"/>
<protein>
    <submittedName>
        <fullName evidence="2">TLDc domain-containing protein</fullName>
    </submittedName>
</protein>
<evidence type="ECO:0000313" key="2">
    <source>
        <dbReference type="WBParaSite" id="RSKR_0001142900.1"/>
    </source>
</evidence>
<reference evidence="2" key="1">
    <citation type="submission" date="2016-11" db="UniProtKB">
        <authorList>
            <consortium name="WormBaseParasite"/>
        </authorList>
    </citation>
    <scope>IDENTIFICATION</scope>
    <source>
        <strain evidence="2">KR3021</strain>
    </source>
</reference>